<evidence type="ECO:0000259" key="4">
    <source>
        <dbReference type="Pfam" id="PF00389"/>
    </source>
</evidence>
<protein>
    <submittedName>
        <fullName evidence="6">Phosphoglycerate dehydrogenase</fullName>
    </submittedName>
</protein>
<accession>A0A1W1XGC0</accession>
<evidence type="ECO:0000256" key="1">
    <source>
        <dbReference type="ARBA" id="ARBA00023002"/>
    </source>
</evidence>
<dbReference type="InterPro" id="IPR036291">
    <property type="entry name" value="NAD(P)-bd_dom_sf"/>
</dbReference>
<dbReference type="InterPro" id="IPR006140">
    <property type="entry name" value="D-isomer_DH_NAD-bd"/>
</dbReference>
<feature type="domain" description="D-isomer specific 2-hydroxyacid dehydrogenase NAD-binding" evidence="5">
    <location>
        <begin position="108"/>
        <end position="285"/>
    </location>
</feature>
<keyword evidence="2" id="KW-0520">NAD</keyword>
<organism evidence="6 7">
    <name type="scientific">Andreprevotia lacus DSM 23236</name>
    <dbReference type="NCBI Taxonomy" id="1121001"/>
    <lineage>
        <taxon>Bacteria</taxon>
        <taxon>Pseudomonadati</taxon>
        <taxon>Pseudomonadota</taxon>
        <taxon>Betaproteobacteria</taxon>
        <taxon>Neisseriales</taxon>
        <taxon>Chitinibacteraceae</taxon>
        <taxon>Andreprevotia</taxon>
    </lineage>
</organism>
<dbReference type="CDD" id="cd05300">
    <property type="entry name" value="2-Hacid_dh_1"/>
    <property type="match status" value="1"/>
</dbReference>
<gene>
    <name evidence="6" type="ORF">SAMN02745857_01407</name>
</gene>
<dbReference type="SUPFAM" id="SSF52283">
    <property type="entry name" value="Formate/glycerate dehydrogenase catalytic domain-like"/>
    <property type="match status" value="1"/>
</dbReference>
<keyword evidence="7" id="KW-1185">Reference proteome</keyword>
<evidence type="ECO:0000256" key="3">
    <source>
        <dbReference type="RuleBase" id="RU003719"/>
    </source>
</evidence>
<dbReference type="SUPFAM" id="SSF51735">
    <property type="entry name" value="NAD(P)-binding Rossmann-fold domains"/>
    <property type="match status" value="1"/>
</dbReference>
<name>A0A1W1XGC0_9NEIS</name>
<dbReference type="STRING" id="1121001.SAMN02745857_01407"/>
<feature type="domain" description="D-isomer specific 2-hydroxyacid dehydrogenase catalytic" evidence="4">
    <location>
        <begin position="34"/>
        <end position="317"/>
    </location>
</feature>
<dbReference type="PANTHER" id="PTHR43333:SF1">
    <property type="entry name" value="D-ISOMER SPECIFIC 2-HYDROXYACID DEHYDROGENASE NAD-BINDING DOMAIN-CONTAINING PROTEIN"/>
    <property type="match status" value="1"/>
</dbReference>
<evidence type="ECO:0000313" key="7">
    <source>
        <dbReference type="Proteomes" id="UP000192761"/>
    </source>
</evidence>
<dbReference type="Pfam" id="PF00389">
    <property type="entry name" value="2-Hacid_dh"/>
    <property type="match status" value="1"/>
</dbReference>
<dbReference type="GO" id="GO:0016616">
    <property type="term" value="F:oxidoreductase activity, acting on the CH-OH group of donors, NAD or NADP as acceptor"/>
    <property type="evidence" value="ECO:0007669"/>
    <property type="project" value="InterPro"/>
</dbReference>
<keyword evidence="1 3" id="KW-0560">Oxidoreductase</keyword>
<dbReference type="InterPro" id="IPR006139">
    <property type="entry name" value="D-isomer_2_OHA_DH_cat_dom"/>
</dbReference>
<dbReference type="RefSeq" id="WP_176216827.1">
    <property type="nucleotide sequence ID" value="NZ_FWXD01000007.1"/>
</dbReference>
<dbReference type="Gene3D" id="3.40.50.720">
    <property type="entry name" value="NAD(P)-binding Rossmann-like Domain"/>
    <property type="match status" value="2"/>
</dbReference>
<dbReference type="AlphaFoldDB" id="A0A1W1XGC0"/>
<evidence type="ECO:0000256" key="2">
    <source>
        <dbReference type="ARBA" id="ARBA00023027"/>
    </source>
</evidence>
<dbReference type="Proteomes" id="UP000192761">
    <property type="component" value="Unassembled WGS sequence"/>
</dbReference>
<evidence type="ECO:0000259" key="5">
    <source>
        <dbReference type="Pfam" id="PF02826"/>
    </source>
</evidence>
<dbReference type="EMBL" id="FWXD01000007">
    <property type="protein sequence ID" value="SMC22561.1"/>
    <property type="molecule type" value="Genomic_DNA"/>
</dbReference>
<dbReference type="Pfam" id="PF02826">
    <property type="entry name" value="2-Hacid_dh_C"/>
    <property type="match status" value="1"/>
</dbReference>
<comment type="similarity">
    <text evidence="3">Belongs to the D-isomer specific 2-hydroxyacid dehydrogenase family.</text>
</comment>
<evidence type="ECO:0000313" key="6">
    <source>
        <dbReference type="EMBL" id="SMC22561.1"/>
    </source>
</evidence>
<reference evidence="6 7" key="1">
    <citation type="submission" date="2017-04" db="EMBL/GenBank/DDBJ databases">
        <authorList>
            <person name="Afonso C.L."/>
            <person name="Miller P.J."/>
            <person name="Scott M.A."/>
            <person name="Spackman E."/>
            <person name="Goraichik I."/>
            <person name="Dimitrov K.M."/>
            <person name="Suarez D.L."/>
            <person name="Swayne D.E."/>
        </authorList>
    </citation>
    <scope>NUCLEOTIDE SEQUENCE [LARGE SCALE GENOMIC DNA]</scope>
    <source>
        <strain evidence="6 7">DSM 23236</strain>
    </source>
</reference>
<proteinExistence type="inferred from homology"/>
<dbReference type="PANTHER" id="PTHR43333">
    <property type="entry name" value="2-HACID_DH_C DOMAIN-CONTAINING PROTEIN"/>
    <property type="match status" value="1"/>
</dbReference>
<sequence length="323" mass="34190">MPELRRFVVAHPLEESALLRLRSAAPGVEIALAEPEQLPAALQGAQGVLLGRLGGPIDALLEAAGELAWIHTVGAGVDRLLTPKLIASPLLVTNSSGVHGTNIAEHLLGLMLAFARQFPLLWRAQQQAQWTPPPLAGTFELAGQTLVIVGLGAIGEALALRAHALGLRVLGVRRNGSHALPVGVERVYRIEQLDDALAQADHVAVTLPLTPATHGLFDAARIAAIKPGAYFYNVGRGELADQAALLAALDRGALAGLGLDVTTPEPLPADSPLWRHPNVFITSHTSGGTPYYGQRLAELVAENLQRFRTGQTLLNLVDKHAGY</sequence>
<dbReference type="GO" id="GO:0051287">
    <property type="term" value="F:NAD binding"/>
    <property type="evidence" value="ECO:0007669"/>
    <property type="project" value="InterPro"/>
</dbReference>